<evidence type="ECO:0000313" key="1">
    <source>
        <dbReference type="EMBL" id="PSJ05938.1"/>
    </source>
</evidence>
<sequence>MGAPAREPGADSWRYFSSLGSTAPEIGLGCQAGGRCGIDSLSITHCPLCMALAVLCVLRATAHGTLLWRLSA</sequence>
<keyword evidence="2" id="KW-1185">Reference proteome</keyword>
<gene>
    <name evidence="1" type="ORF">C7K55_05685</name>
</gene>
<proteinExistence type="predicted"/>
<dbReference type="Proteomes" id="UP000243002">
    <property type="component" value="Unassembled WGS sequence"/>
</dbReference>
<organism evidence="1 2">
    <name type="scientific">Cyanobium usitatum str. Tous</name>
    <dbReference type="NCBI Taxonomy" id="2116684"/>
    <lineage>
        <taxon>Bacteria</taxon>
        <taxon>Bacillati</taxon>
        <taxon>Cyanobacteriota</taxon>
        <taxon>Cyanophyceae</taxon>
        <taxon>Synechococcales</taxon>
        <taxon>Prochlorococcaceae</taxon>
        <taxon>Cyanobium</taxon>
    </lineage>
</organism>
<dbReference type="AlphaFoldDB" id="A0A2P7MXM3"/>
<comment type="caution">
    <text evidence="1">The sequence shown here is derived from an EMBL/GenBank/DDBJ whole genome shotgun (WGS) entry which is preliminary data.</text>
</comment>
<accession>A0A2P7MXM3</accession>
<evidence type="ECO:0000313" key="2">
    <source>
        <dbReference type="Proteomes" id="UP000243002"/>
    </source>
</evidence>
<reference evidence="1 2" key="1">
    <citation type="journal article" date="2018" name="Environ. Microbiol.">
        <title>Ecological and genomic features of two widespread freshwater picocyanobacteria.</title>
        <authorList>
            <person name="Cabello-Yeves P.J."/>
            <person name="Picazo A."/>
            <person name="Camacho A."/>
            <person name="Callieri C."/>
            <person name="Rosselli R."/>
            <person name="Roda-Garcia J.J."/>
            <person name="Coutinho F.H."/>
            <person name="Rodriguez-Valera F."/>
        </authorList>
    </citation>
    <scope>NUCLEOTIDE SEQUENCE [LARGE SCALE GENOMIC DNA]</scope>
    <source>
        <strain evidence="1 2">Tous</strain>
    </source>
</reference>
<name>A0A2P7MXM3_9CYAN</name>
<protein>
    <submittedName>
        <fullName evidence="1">Uncharacterized protein</fullName>
    </submittedName>
</protein>
<dbReference type="EMBL" id="PXXO01000005">
    <property type="protein sequence ID" value="PSJ05938.1"/>
    <property type="molecule type" value="Genomic_DNA"/>
</dbReference>